<dbReference type="EMBL" id="CP034235">
    <property type="protein sequence ID" value="QGQ99664.1"/>
    <property type="molecule type" value="Genomic_DNA"/>
</dbReference>
<evidence type="ECO:0000256" key="1">
    <source>
        <dbReference type="ARBA" id="ARBA00007162"/>
    </source>
</evidence>
<dbReference type="GO" id="GO:0055085">
    <property type="term" value="P:transmembrane transport"/>
    <property type="evidence" value="ECO:0007669"/>
    <property type="project" value="InterPro"/>
</dbReference>
<dbReference type="PANTHER" id="PTHR35841:SF1">
    <property type="entry name" value="PHOSPHONATES-BINDING PERIPLASMIC PROTEIN"/>
    <property type="match status" value="1"/>
</dbReference>
<protein>
    <submittedName>
        <fullName evidence="3">Phosphate/phosphite/phosphonate ABC transporter substrate-binding protein</fullName>
    </submittedName>
</protein>
<dbReference type="PROSITE" id="PS51257">
    <property type="entry name" value="PROKAR_LIPOPROTEIN"/>
    <property type="match status" value="1"/>
</dbReference>
<dbReference type="InterPro" id="IPR005770">
    <property type="entry name" value="PhnD"/>
</dbReference>
<dbReference type="Gene3D" id="3.40.190.10">
    <property type="entry name" value="Periplasmic binding protein-like II"/>
    <property type="match status" value="2"/>
</dbReference>
<proteinExistence type="inferred from homology"/>
<dbReference type="GO" id="GO:0043190">
    <property type="term" value="C:ATP-binding cassette (ABC) transporter complex"/>
    <property type="evidence" value="ECO:0007669"/>
    <property type="project" value="InterPro"/>
</dbReference>
<dbReference type="AlphaFoldDB" id="A0A6B8RV74"/>
<keyword evidence="2" id="KW-0732">Signal</keyword>
<name>A0A6B8RV74_9BACL</name>
<dbReference type="Proteomes" id="UP000426246">
    <property type="component" value="Chromosome"/>
</dbReference>
<accession>A0A6B8RV74</accession>
<dbReference type="KEGG" id="ppsc:EHS13_34780"/>
<sequence>MRKLLVLAAIICLLIGIAACISTPKKLTIGFVPSGSPEKMKVDFQPIQLYLEKTLGVKVDVFIPEDYLGLIEAMKNKKVDIGWYGAFSYIAAESQMKLDPMVIQSRYGYGTIYHSLIVTRSDSEIHTVEDLQGKSFAFVDKGSTSGFVVPMALFKSRDLDYEQYLGDTIFSGSHDAVFNDVMSKKANAGAMDDLTLGKKIDTGEIKVDDIRIIWKSNDIPGSPFVARADLNSKLKNRFKTAMIQLNQKAPAAIKAFDSKTEKYIPFEPSMYNEIRNIATLLGNDYIRTNFLQKK</sequence>
<reference evidence="4" key="1">
    <citation type="submission" date="2018-11" db="EMBL/GenBank/DDBJ databases">
        <title>Complete genome sequence of Paenibacillus sp. ML311-T8.</title>
        <authorList>
            <person name="Nam Y.-D."/>
            <person name="Kang J."/>
            <person name="Chung W.-H."/>
            <person name="Park Y.S."/>
        </authorList>
    </citation>
    <scope>NUCLEOTIDE SEQUENCE [LARGE SCALE GENOMIC DNA]</scope>
    <source>
        <strain evidence="4">ML311-T8</strain>
    </source>
</reference>
<evidence type="ECO:0000313" key="4">
    <source>
        <dbReference type="Proteomes" id="UP000426246"/>
    </source>
</evidence>
<dbReference type="SUPFAM" id="SSF53850">
    <property type="entry name" value="Periplasmic binding protein-like II"/>
    <property type="match status" value="1"/>
</dbReference>
<comment type="similarity">
    <text evidence="1">Belongs to the phosphate/phosphite/phosphonate binding protein family.</text>
</comment>
<keyword evidence="4" id="KW-1185">Reference proteome</keyword>
<gene>
    <name evidence="3" type="ORF">EHS13_34780</name>
</gene>
<dbReference type="CDD" id="cd01071">
    <property type="entry name" value="PBP2_PhnD_like"/>
    <property type="match status" value="1"/>
</dbReference>
<dbReference type="Pfam" id="PF12974">
    <property type="entry name" value="Phosphonate-bd"/>
    <property type="match status" value="1"/>
</dbReference>
<dbReference type="NCBIfam" id="TIGR01098">
    <property type="entry name" value="3A0109s03R"/>
    <property type="match status" value="1"/>
</dbReference>
<evidence type="ECO:0000256" key="2">
    <source>
        <dbReference type="ARBA" id="ARBA00022729"/>
    </source>
</evidence>
<dbReference type="OrthoDB" id="9776786at2"/>
<dbReference type="RefSeq" id="WP_155704828.1">
    <property type="nucleotide sequence ID" value="NZ_CP034235.1"/>
</dbReference>
<dbReference type="PANTHER" id="PTHR35841">
    <property type="entry name" value="PHOSPHONATES-BINDING PERIPLASMIC PROTEIN"/>
    <property type="match status" value="1"/>
</dbReference>
<organism evidence="3 4">
    <name type="scientific">Paenibacillus psychroresistens</name>
    <dbReference type="NCBI Taxonomy" id="1778678"/>
    <lineage>
        <taxon>Bacteria</taxon>
        <taxon>Bacillati</taxon>
        <taxon>Bacillota</taxon>
        <taxon>Bacilli</taxon>
        <taxon>Bacillales</taxon>
        <taxon>Paenibacillaceae</taxon>
        <taxon>Paenibacillus</taxon>
    </lineage>
</organism>
<evidence type="ECO:0000313" key="3">
    <source>
        <dbReference type="EMBL" id="QGQ99664.1"/>
    </source>
</evidence>